<keyword evidence="10" id="KW-1133">Transmembrane helix</keyword>
<evidence type="ECO:0000313" key="14">
    <source>
        <dbReference type="Proteomes" id="UP000294535"/>
    </source>
</evidence>
<gene>
    <name evidence="13" type="ORF">DFQ04_1453</name>
</gene>
<keyword evidence="10" id="KW-0812">Transmembrane</keyword>
<feature type="domain" description="AAA" evidence="11">
    <location>
        <begin position="598"/>
        <end position="709"/>
    </location>
</feature>
<dbReference type="GO" id="GO:0005886">
    <property type="term" value="C:plasma membrane"/>
    <property type="evidence" value="ECO:0007669"/>
    <property type="project" value="TreeGrafter"/>
</dbReference>
<dbReference type="InterPro" id="IPR005702">
    <property type="entry name" value="Wzc-like_C"/>
</dbReference>
<comment type="similarity">
    <text evidence="1">Belongs to the CpsD/CapB family.</text>
</comment>
<evidence type="ECO:0000256" key="5">
    <source>
        <dbReference type="ARBA" id="ARBA00022741"/>
    </source>
</evidence>
<dbReference type="GO" id="GO:0004715">
    <property type="term" value="F:non-membrane spanning protein tyrosine kinase activity"/>
    <property type="evidence" value="ECO:0007669"/>
    <property type="project" value="UniProtKB-EC"/>
</dbReference>
<feature type="domain" description="Tyrosine-protein kinase G-rich" evidence="12">
    <location>
        <begin position="446"/>
        <end position="525"/>
    </location>
</feature>
<evidence type="ECO:0000256" key="2">
    <source>
        <dbReference type="ARBA" id="ARBA00008883"/>
    </source>
</evidence>
<dbReference type="RefSeq" id="WP_133554112.1">
    <property type="nucleotide sequence ID" value="NZ_SNYF01000005.1"/>
</dbReference>
<accession>A0A4R6TBP0</accession>
<keyword evidence="14" id="KW-1185">Reference proteome</keyword>
<dbReference type="OrthoDB" id="9794577at2"/>
<evidence type="ECO:0000256" key="7">
    <source>
        <dbReference type="ARBA" id="ARBA00022840"/>
    </source>
</evidence>
<dbReference type="EC" id="2.7.10.2" evidence="3"/>
<feature type="transmembrane region" description="Helical" evidence="10">
    <location>
        <begin position="30"/>
        <end position="47"/>
    </location>
</feature>
<evidence type="ECO:0000256" key="4">
    <source>
        <dbReference type="ARBA" id="ARBA00022679"/>
    </source>
</evidence>
<evidence type="ECO:0000259" key="12">
    <source>
        <dbReference type="Pfam" id="PF13807"/>
    </source>
</evidence>
<dbReference type="InterPro" id="IPR032807">
    <property type="entry name" value="GNVR"/>
</dbReference>
<protein>
    <recommendedName>
        <fullName evidence="3">non-specific protein-tyrosine kinase</fullName>
        <ecNumber evidence="3">2.7.10.2</ecNumber>
    </recommendedName>
</protein>
<organism evidence="13 14">
    <name type="scientific">Algoriphagus boseongensis</name>
    <dbReference type="NCBI Taxonomy" id="1442587"/>
    <lineage>
        <taxon>Bacteria</taxon>
        <taxon>Pseudomonadati</taxon>
        <taxon>Bacteroidota</taxon>
        <taxon>Cytophagia</taxon>
        <taxon>Cytophagales</taxon>
        <taxon>Cyclobacteriaceae</taxon>
        <taxon>Algoriphagus</taxon>
    </lineage>
</organism>
<keyword evidence="8" id="KW-0829">Tyrosine-protein kinase</keyword>
<evidence type="ECO:0000313" key="13">
    <source>
        <dbReference type="EMBL" id="TDQ19629.1"/>
    </source>
</evidence>
<sequence>MSFEAEDIDLFKGEESSFDLKTILPKILKIWPWILLSLLFFIAAAFYQTETTPPLYNVSAKFFIKENEKAFSFFENPALTQDQGMGLTNEMIIIKSRPIAEATLAKLDFQVEYYQEETFRNVEVYKQTPIVVEVDWKSPQLLNGRIKVDWNSIDSFTLSFPEESYSQLFPDGSYGGSGKLESANFKFGEWVDTPNFKIKINNTSGQTSGSSIFVLRDKNYLINFYSLGLIIALEDKNSSILNISLLSQNRSKGEAYLNALMETYLELELYEKNEIANRTINFIDSQVAGVADSLSFFENQMQDYRASNQIFNLSSESSAVFTQLTEIETQLANENLKKRYYQSLKDYLVRENYNEIVVPSGLGIDDPYLNGLIENLLAVQVDRSRLRATQTDISPQVREANKKLADLNNSISEILSNVDRNNAMVIADLENRKKQIEASFRSLPQAEQNLIKLQRQATLNENIYNYLSERRAESAISKASNTPSNKIIEYAKAGVLQVSPKPARNYLAAIFAGILLPILIVLGREFFRTKIEEPKYLERKLKIPVLSTILASKTKDSLVVFNAGKSGIAEGFRSLRSNIKFLVPKEKQLTLMITSTISGEGKTFCAMNLASVYSLTGKKTILIGCDMRKPKIFNEFGLKNDIGLSNFLSGQEEDFKKIIKTTQYENLDLILSGPIPPNPSELLFSSNFEKLVNSLKEVYDVIVLDTPPVGLVSETLDLLTMVDFTLFVFRQNYSEKIFIDALNGLKEQKGIKNLYAIFNGLDANKVSYGGYGYSYGYGYGYYDDDNKKKKKFKF</sequence>
<keyword evidence="10" id="KW-0472">Membrane</keyword>
<keyword evidence="4" id="KW-0808">Transferase</keyword>
<evidence type="ECO:0000256" key="9">
    <source>
        <dbReference type="ARBA" id="ARBA00051245"/>
    </source>
</evidence>
<dbReference type="CDD" id="cd05387">
    <property type="entry name" value="BY-kinase"/>
    <property type="match status" value="1"/>
</dbReference>
<evidence type="ECO:0000256" key="3">
    <source>
        <dbReference type="ARBA" id="ARBA00011903"/>
    </source>
</evidence>
<dbReference type="GO" id="GO:0042802">
    <property type="term" value="F:identical protein binding"/>
    <property type="evidence" value="ECO:0007669"/>
    <property type="project" value="UniProtKB-ARBA"/>
</dbReference>
<dbReference type="EMBL" id="SNYF01000005">
    <property type="protein sequence ID" value="TDQ19629.1"/>
    <property type="molecule type" value="Genomic_DNA"/>
</dbReference>
<dbReference type="InterPro" id="IPR027417">
    <property type="entry name" value="P-loop_NTPase"/>
</dbReference>
<keyword evidence="5" id="KW-0547">Nucleotide-binding</keyword>
<comment type="caution">
    <text evidence="13">The sequence shown here is derived from an EMBL/GenBank/DDBJ whole genome shotgun (WGS) entry which is preliminary data.</text>
</comment>
<dbReference type="Pfam" id="PF13614">
    <property type="entry name" value="AAA_31"/>
    <property type="match status" value="1"/>
</dbReference>
<dbReference type="Pfam" id="PF13807">
    <property type="entry name" value="GNVR"/>
    <property type="match status" value="1"/>
</dbReference>
<dbReference type="NCBIfam" id="TIGR01007">
    <property type="entry name" value="eps_fam"/>
    <property type="match status" value="1"/>
</dbReference>
<dbReference type="GO" id="GO:0005524">
    <property type="term" value="F:ATP binding"/>
    <property type="evidence" value="ECO:0007669"/>
    <property type="project" value="UniProtKB-KW"/>
</dbReference>
<dbReference type="PANTHER" id="PTHR32309:SF13">
    <property type="entry name" value="FERRIC ENTEROBACTIN TRANSPORT PROTEIN FEPE"/>
    <property type="match status" value="1"/>
</dbReference>
<evidence type="ECO:0000256" key="8">
    <source>
        <dbReference type="ARBA" id="ARBA00023137"/>
    </source>
</evidence>
<keyword evidence="6" id="KW-0418">Kinase</keyword>
<dbReference type="SUPFAM" id="SSF52540">
    <property type="entry name" value="P-loop containing nucleoside triphosphate hydrolases"/>
    <property type="match status" value="1"/>
</dbReference>
<name>A0A4R6TBP0_9BACT</name>
<dbReference type="Proteomes" id="UP000294535">
    <property type="component" value="Unassembled WGS sequence"/>
</dbReference>
<dbReference type="Gene3D" id="3.40.50.300">
    <property type="entry name" value="P-loop containing nucleotide triphosphate hydrolases"/>
    <property type="match status" value="1"/>
</dbReference>
<evidence type="ECO:0000256" key="6">
    <source>
        <dbReference type="ARBA" id="ARBA00022777"/>
    </source>
</evidence>
<comment type="similarity">
    <text evidence="2">Belongs to the etk/wzc family.</text>
</comment>
<proteinExistence type="inferred from homology"/>
<dbReference type="AlphaFoldDB" id="A0A4R6TBP0"/>
<evidence type="ECO:0000259" key="11">
    <source>
        <dbReference type="Pfam" id="PF13614"/>
    </source>
</evidence>
<dbReference type="FunFam" id="3.40.50.300:FF:000527">
    <property type="entry name" value="Tyrosine-protein kinase etk"/>
    <property type="match status" value="1"/>
</dbReference>
<evidence type="ECO:0000256" key="1">
    <source>
        <dbReference type="ARBA" id="ARBA00007316"/>
    </source>
</evidence>
<reference evidence="13 14" key="1">
    <citation type="submission" date="2019-03" db="EMBL/GenBank/DDBJ databases">
        <title>Genomic Encyclopedia of Type Strains, Phase III (KMG-III): the genomes of soil and plant-associated and newly described type strains.</title>
        <authorList>
            <person name="Whitman W."/>
        </authorList>
    </citation>
    <scope>NUCLEOTIDE SEQUENCE [LARGE SCALE GENOMIC DNA]</scope>
    <source>
        <strain evidence="13 14">CECT 8446</strain>
    </source>
</reference>
<dbReference type="PANTHER" id="PTHR32309">
    <property type="entry name" value="TYROSINE-PROTEIN KINASE"/>
    <property type="match status" value="1"/>
</dbReference>
<dbReference type="InterPro" id="IPR050445">
    <property type="entry name" value="Bact_polysacc_biosynth/exp"/>
</dbReference>
<feature type="transmembrane region" description="Helical" evidence="10">
    <location>
        <begin position="506"/>
        <end position="527"/>
    </location>
</feature>
<keyword evidence="7" id="KW-0067">ATP-binding</keyword>
<comment type="catalytic activity">
    <reaction evidence="9">
        <text>L-tyrosyl-[protein] + ATP = O-phospho-L-tyrosyl-[protein] + ADP + H(+)</text>
        <dbReference type="Rhea" id="RHEA:10596"/>
        <dbReference type="Rhea" id="RHEA-COMP:10136"/>
        <dbReference type="Rhea" id="RHEA-COMP:20101"/>
        <dbReference type="ChEBI" id="CHEBI:15378"/>
        <dbReference type="ChEBI" id="CHEBI:30616"/>
        <dbReference type="ChEBI" id="CHEBI:46858"/>
        <dbReference type="ChEBI" id="CHEBI:61978"/>
        <dbReference type="ChEBI" id="CHEBI:456216"/>
        <dbReference type="EC" id="2.7.10.2"/>
    </reaction>
</comment>
<dbReference type="InterPro" id="IPR025669">
    <property type="entry name" value="AAA_dom"/>
</dbReference>
<evidence type="ECO:0000256" key="10">
    <source>
        <dbReference type="SAM" id="Phobius"/>
    </source>
</evidence>